<accession>A0A388L1Q9</accession>
<dbReference type="EMBL" id="BFEA01000240">
    <property type="protein sequence ID" value="GBG76231.1"/>
    <property type="molecule type" value="Genomic_DNA"/>
</dbReference>
<comment type="caution">
    <text evidence="1">The sequence shown here is derived from an EMBL/GenBank/DDBJ whole genome shotgun (WGS) entry which is preliminary data.</text>
</comment>
<proteinExistence type="predicted"/>
<reference evidence="1 2" key="1">
    <citation type="journal article" date="2018" name="Cell">
        <title>The Chara Genome: Secondary Complexity and Implications for Plant Terrestrialization.</title>
        <authorList>
            <person name="Nishiyama T."/>
            <person name="Sakayama H."/>
            <person name="Vries J.D."/>
            <person name="Buschmann H."/>
            <person name="Saint-Marcoux D."/>
            <person name="Ullrich K.K."/>
            <person name="Haas F.B."/>
            <person name="Vanderstraeten L."/>
            <person name="Becker D."/>
            <person name="Lang D."/>
            <person name="Vosolsobe S."/>
            <person name="Rombauts S."/>
            <person name="Wilhelmsson P.K.I."/>
            <person name="Janitza P."/>
            <person name="Kern R."/>
            <person name="Heyl A."/>
            <person name="Rumpler F."/>
            <person name="Villalobos L.I.A.C."/>
            <person name="Clay J.M."/>
            <person name="Skokan R."/>
            <person name="Toyoda A."/>
            <person name="Suzuki Y."/>
            <person name="Kagoshima H."/>
            <person name="Schijlen E."/>
            <person name="Tajeshwar N."/>
            <person name="Catarino B."/>
            <person name="Hetherington A.J."/>
            <person name="Saltykova A."/>
            <person name="Bonnot C."/>
            <person name="Breuninger H."/>
            <person name="Symeonidi A."/>
            <person name="Radhakrishnan G.V."/>
            <person name="Van Nieuwerburgh F."/>
            <person name="Deforce D."/>
            <person name="Chang C."/>
            <person name="Karol K.G."/>
            <person name="Hedrich R."/>
            <person name="Ulvskov P."/>
            <person name="Glockner G."/>
            <person name="Delwiche C.F."/>
            <person name="Petrasek J."/>
            <person name="Van de Peer Y."/>
            <person name="Friml J."/>
            <person name="Beilby M."/>
            <person name="Dolan L."/>
            <person name="Kohara Y."/>
            <person name="Sugano S."/>
            <person name="Fujiyama A."/>
            <person name="Delaux P.-M."/>
            <person name="Quint M."/>
            <person name="TheiBen G."/>
            <person name="Hagemann M."/>
            <person name="Harholt J."/>
            <person name="Dunand C."/>
            <person name="Zachgo S."/>
            <person name="Langdale J."/>
            <person name="Maumus F."/>
            <person name="Straeten D.V.D."/>
            <person name="Gould S.B."/>
            <person name="Rensing S.A."/>
        </authorList>
    </citation>
    <scope>NUCLEOTIDE SEQUENCE [LARGE SCALE GENOMIC DNA]</scope>
    <source>
        <strain evidence="1 2">S276</strain>
    </source>
</reference>
<name>A0A388L1Q9_CHABU</name>
<keyword evidence="2" id="KW-1185">Reference proteome</keyword>
<dbReference type="AlphaFoldDB" id="A0A388L1Q9"/>
<gene>
    <name evidence="1" type="ORF">CBR_g21979</name>
</gene>
<sequence>MHDCNYHSSFAPILTQCIEYCSDSTTATAITTGITASTTGITAVIATPVSDQFSLNASVTAASCRD</sequence>
<protein>
    <submittedName>
        <fullName evidence="1">Uncharacterized protein</fullName>
    </submittedName>
</protein>
<evidence type="ECO:0000313" key="2">
    <source>
        <dbReference type="Proteomes" id="UP000265515"/>
    </source>
</evidence>
<dbReference type="Gramene" id="GBG76231">
    <property type="protein sequence ID" value="GBG76231"/>
    <property type="gene ID" value="CBR_g21979"/>
</dbReference>
<dbReference type="Proteomes" id="UP000265515">
    <property type="component" value="Unassembled WGS sequence"/>
</dbReference>
<evidence type="ECO:0000313" key="1">
    <source>
        <dbReference type="EMBL" id="GBG76231.1"/>
    </source>
</evidence>
<organism evidence="1 2">
    <name type="scientific">Chara braunii</name>
    <name type="common">Braun's stonewort</name>
    <dbReference type="NCBI Taxonomy" id="69332"/>
    <lineage>
        <taxon>Eukaryota</taxon>
        <taxon>Viridiplantae</taxon>
        <taxon>Streptophyta</taxon>
        <taxon>Charophyceae</taxon>
        <taxon>Charales</taxon>
        <taxon>Characeae</taxon>
        <taxon>Chara</taxon>
    </lineage>
</organism>